<name>A0AAV8VCZ5_9CUCU</name>
<proteinExistence type="inferred from homology"/>
<dbReference type="GO" id="GO:0004518">
    <property type="term" value="F:nuclease activity"/>
    <property type="evidence" value="ECO:0007669"/>
    <property type="project" value="UniProtKB-KW"/>
</dbReference>
<dbReference type="InterPro" id="IPR027806">
    <property type="entry name" value="HARBI1_dom"/>
</dbReference>
<comment type="similarity">
    <text evidence="3">Belongs to the HARBI1 family.</text>
</comment>
<comment type="caution">
    <text evidence="9">The sequence shown here is derived from an EMBL/GenBank/DDBJ whole genome shotgun (WGS) entry which is preliminary data.</text>
</comment>
<dbReference type="GO" id="GO:0016787">
    <property type="term" value="F:hydrolase activity"/>
    <property type="evidence" value="ECO:0007669"/>
    <property type="project" value="UniProtKB-KW"/>
</dbReference>
<dbReference type="EMBL" id="JANEYG010000152">
    <property type="protein sequence ID" value="KAJ8911983.1"/>
    <property type="molecule type" value="Genomic_DNA"/>
</dbReference>
<evidence type="ECO:0000256" key="7">
    <source>
        <dbReference type="ARBA" id="ARBA00023242"/>
    </source>
</evidence>
<evidence type="ECO:0000256" key="2">
    <source>
        <dbReference type="ARBA" id="ARBA00004123"/>
    </source>
</evidence>
<organism evidence="9 10">
    <name type="scientific">Exocentrus adspersus</name>
    <dbReference type="NCBI Taxonomy" id="1586481"/>
    <lineage>
        <taxon>Eukaryota</taxon>
        <taxon>Metazoa</taxon>
        <taxon>Ecdysozoa</taxon>
        <taxon>Arthropoda</taxon>
        <taxon>Hexapoda</taxon>
        <taxon>Insecta</taxon>
        <taxon>Pterygota</taxon>
        <taxon>Neoptera</taxon>
        <taxon>Endopterygota</taxon>
        <taxon>Coleoptera</taxon>
        <taxon>Polyphaga</taxon>
        <taxon>Cucujiformia</taxon>
        <taxon>Chrysomeloidea</taxon>
        <taxon>Cerambycidae</taxon>
        <taxon>Lamiinae</taxon>
        <taxon>Acanthocinini</taxon>
        <taxon>Exocentrus</taxon>
    </lineage>
</organism>
<dbReference type="Pfam" id="PF13359">
    <property type="entry name" value="DDE_Tnp_4"/>
    <property type="match status" value="1"/>
</dbReference>
<comment type="subcellular location">
    <subcellularLocation>
        <location evidence="2">Nucleus</location>
    </subcellularLocation>
</comment>
<keyword evidence="6" id="KW-0378">Hydrolase</keyword>
<keyword evidence="4" id="KW-0540">Nuclease</keyword>
<gene>
    <name evidence="9" type="ORF">NQ315_003265</name>
</gene>
<evidence type="ECO:0000256" key="5">
    <source>
        <dbReference type="ARBA" id="ARBA00022723"/>
    </source>
</evidence>
<evidence type="ECO:0000259" key="8">
    <source>
        <dbReference type="Pfam" id="PF13359"/>
    </source>
</evidence>
<sequence>MPRVWNASLVTIVGPQYIKWPDANETNKIIENFYRKGQIRGVVGVIDCTHIRIKKPVHDQEVYCNRKGYHSIILQAVCDDKKRFIDVCCGEAGSLHDARCLRRSNIHEKCQNRQFPIGNHFLIGDSAYPVLSWLIPPFKDNGHLSHNHHIFNHRHSQCRIVIEQAFGLLKCRFRKLLHIFENRNIDFIVLCSIGACVLHNICIDKKDLEDIQNDNSDNDEIPEYVENNILEDEEQPGINKRSYVRFAKFGPQIVFLWNTQHYRWGKVRGGGNTTTIGYPQSKAWLCVTSSSFLLISRPLHSDADTPRYALRSRRVFHWPYESLHSGAADRHA</sequence>
<feature type="domain" description="DDE Tnp4" evidence="8">
    <location>
        <begin position="46"/>
        <end position="200"/>
    </location>
</feature>
<dbReference type="InterPro" id="IPR045249">
    <property type="entry name" value="HARBI1-like"/>
</dbReference>
<dbReference type="GO" id="GO:0046872">
    <property type="term" value="F:metal ion binding"/>
    <property type="evidence" value="ECO:0007669"/>
    <property type="project" value="UniProtKB-KW"/>
</dbReference>
<evidence type="ECO:0000256" key="4">
    <source>
        <dbReference type="ARBA" id="ARBA00022722"/>
    </source>
</evidence>
<keyword evidence="10" id="KW-1185">Reference proteome</keyword>
<dbReference type="Proteomes" id="UP001159042">
    <property type="component" value="Unassembled WGS sequence"/>
</dbReference>
<keyword evidence="7" id="KW-0539">Nucleus</keyword>
<evidence type="ECO:0000256" key="6">
    <source>
        <dbReference type="ARBA" id="ARBA00022801"/>
    </source>
</evidence>
<dbReference type="AlphaFoldDB" id="A0AAV8VCZ5"/>
<comment type="cofactor">
    <cofactor evidence="1">
        <name>a divalent metal cation</name>
        <dbReference type="ChEBI" id="CHEBI:60240"/>
    </cofactor>
</comment>
<dbReference type="PANTHER" id="PTHR22930:SF85">
    <property type="entry name" value="GH03217P-RELATED"/>
    <property type="match status" value="1"/>
</dbReference>
<protein>
    <recommendedName>
        <fullName evidence="8">DDE Tnp4 domain-containing protein</fullName>
    </recommendedName>
</protein>
<evidence type="ECO:0000256" key="3">
    <source>
        <dbReference type="ARBA" id="ARBA00006958"/>
    </source>
</evidence>
<evidence type="ECO:0000256" key="1">
    <source>
        <dbReference type="ARBA" id="ARBA00001968"/>
    </source>
</evidence>
<reference evidence="9 10" key="1">
    <citation type="journal article" date="2023" name="Insect Mol. Biol.">
        <title>Genome sequencing provides insights into the evolution of gene families encoding plant cell wall-degrading enzymes in longhorned beetles.</title>
        <authorList>
            <person name="Shin N.R."/>
            <person name="Okamura Y."/>
            <person name="Kirsch R."/>
            <person name="Pauchet Y."/>
        </authorList>
    </citation>
    <scope>NUCLEOTIDE SEQUENCE [LARGE SCALE GENOMIC DNA]</scope>
    <source>
        <strain evidence="9">EAD_L_NR</strain>
    </source>
</reference>
<evidence type="ECO:0000313" key="10">
    <source>
        <dbReference type="Proteomes" id="UP001159042"/>
    </source>
</evidence>
<dbReference type="GO" id="GO:0005634">
    <property type="term" value="C:nucleus"/>
    <property type="evidence" value="ECO:0007669"/>
    <property type="project" value="UniProtKB-SubCell"/>
</dbReference>
<dbReference type="PANTHER" id="PTHR22930">
    <property type="match status" value="1"/>
</dbReference>
<evidence type="ECO:0000313" key="9">
    <source>
        <dbReference type="EMBL" id="KAJ8911983.1"/>
    </source>
</evidence>
<keyword evidence="5" id="KW-0479">Metal-binding</keyword>
<accession>A0AAV8VCZ5</accession>